<dbReference type="CDD" id="cd06818">
    <property type="entry name" value="PLPDE_III_cryptic_DSD"/>
    <property type="match status" value="1"/>
</dbReference>
<accession>A0ABS6HT00</accession>
<dbReference type="Proteomes" id="UP000696413">
    <property type="component" value="Unassembled WGS sequence"/>
</dbReference>
<evidence type="ECO:0000313" key="3">
    <source>
        <dbReference type="Proteomes" id="UP000696413"/>
    </source>
</evidence>
<gene>
    <name evidence="2" type="ORF">KL859_23510</name>
</gene>
<name>A0ABS6HT00_MYCGD</name>
<dbReference type="InterPro" id="IPR029066">
    <property type="entry name" value="PLP-binding_barrel"/>
</dbReference>
<organism evidence="2 3">
    <name type="scientific">Mycolicibacterium goodii</name>
    <name type="common">Mycobacterium goodii</name>
    <dbReference type="NCBI Taxonomy" id="134601"/>
    <lineage>
        <taxon>Bacteria</taxon>
        <taxon>Bacillati</taxon>
        <taxon>Actinomycetota</taxon>
        <taxon>Actinomycetes</taxon>
        <taxon>Mycobacteriales</taxon>
        <taxon>Mycobacteriaceae</taxon>
        <taxon>Mycolicibacterium</taxon>
    </lineage>
</organism>
<evidence type="ECO:0000259" key="1">
    <source>
        <dbReference type="SMART" id="SM01119"/>
    </source>
</evidence>
<dbReference type="Gene3D" id="2.40.37.20">
    <property type="entry name" value="D-serine dehydratase-like domain"/>
    <property type="match status" value="1"/>
</dbReference>
<dbReference type="RefSeq" id="WP_214387913.1">
    <property type="nucleotide sequence ID" value="NZ_JAHBOK010000015.1"/>
</dbReference>
<dbReference type="InterPro" id="IPR042208">
    <property type="entry name" value="D-ser_dehydrat-like_sf"/>
</dbReference>
<sequence length="423" mass="45218">MRTTTTDVEHLSELDKALPSAAHGLSVQEFLATRPRLSSFSTPVLTLDDSAIDQNLSAMAAWCADNGVELAPHGKTTMSPTLWERQLRAGAWAITLATFSQVRVAVHFGISRILLANALVDPVALRWLAQTMADDPDLHVLVWADSAATVDAMVAALTDLPVPRPIPVLVELGAAGGRTGARSVADAMAVAERIAASGVLRLTGVGGYEGALAHDASEPSLSRVRDYLRDMARLHQQIDTSGLYAGAEDVVVTAGGSAYFDVVAEVLAPLANRGVRVVVRAGAYVIHDDGFYTGITPFGRTSGYRLRSAMHAWARVVSRPEPTLALLDAGKRDVPFDEGLPVPQLVAAQLGAPARRLPDAQITAVNDQHAFLALPADSDVKVGDVVRLGLSHPCTAFDKWRWIPLLNGNEDDPHVVDVIRTYF</sequence>
<dbReference type="Pfam" id="PF14031">
    <property type="entry name" value="D-ser_dehydrat"/>
    <property type="match status" value="1"/>
</dbReference>
<dbReference type="InterPro" id="IPR026956">
    <property type="entry name" value="D-ser_dehydrat-like_dom"/>
</dbReference>
<dbReference type="SMART" id="SM01119">
    <property type="entry name" value="D-ser_dehydrat"/>
    <property type="match status" value="1"/>
</dbReference>
<proteinExistence type="predicted"/>
<reference evidence="2 3" key="1">
    <citation type="submission" date="2021-05" db="EMBL/GenBank/DDBJ databases">
        <title>Draft Genome Sequences of Clinical Respiratory Isolates of Mycobacterium goodii Recovered in Ireland.</title>
        <authorList>
            <person name="Flanagan P.R."/>
            <person name="Mok S."/>
            <person name="Roycroft E."/>
            <person name="Rogers T.R."/>
            <person name="Fitzgibbon M."/>
        </authorList>
    </citation>
    <scope>NUCLEOTIDE SEQUENCE [LARGE SCALE GENOMIC DNA]</scope>
    <source>
        <strain evidence="2 3">14IE55</strain>
    </source>
</reference>
<dbReference type="EMBL" id="JAHBOM010000020">
    <property type="protein sequence ID" value="MBU8825826.1"/>
    <property type="molecule type" value="Genomic_DNA"/>
</dbReference>
<protein>
    <submittedName>
        <fullName evidence="2">Amino acid deaminase</fullName>
    </submittedName>
</protein>
<dbReference type="SUPFAM" id="SSF51419">
    <property type="entry name" value="PLP-binding barrel"/>
    <property type="match status" value="1"/>
</dbReference>
<comment type="caution">
    <text evidence="2">The sequence shown here is derived from an EMBL/GenBank/DDBJ whole genome shotgun (WGS) entry which is preliminary data.</text>
</comment>
<dbReference type="PANTHER" id="PTHR28004:SF8">
    <property type="entry name" value="D-SERINE DEAMINASE"/>
    <property type="match status" value="1"/>
</dbReference>
<dbReference type="InterPro" id="IPR051466">
    <property type="entry name" value="D-amino_acid_metab_enzyme"/>
</dbReference>
<dbReference type="PANTHER" id="PTHR28004">
    <property type="entry name" value="ZGC:162816-RELATED"/>
    <property type="match status" value="1"/>
</dbReference>
<keyword evidence="3" id="KW-1185">Reference proteome</keyword>
<feature type="domain" description="D-serine dehydratase-like" evidence="1">
    <location>
        <begin position="309"/>
        <end position="407"/>
    </location>
</feature>
<dbReference type="Gene3D" id="3.20.20.10">
    <property type="entry name" value="Alanine racemase"/>
    <property type="match status" value="1"/>
</dbReference>
<evidence type="ECO:0000313" key="2">
    <source>
        <dbReference type="EMBL" id="MBU8825826.1"/>
    </source>
</evidence>